<name>A0ABV0MV60_9TELE</name>
<accession>A0ABV0MV60</accession>
<evidence type="ECO:0000313" key="3">
    <source>
        <dbReference type="Proteomes" id="UP001476798"/>
    </source>
</evidence>
<dbReference type="EMBL" id="JAHRIO010011911">
    <property type="protein sequence ID" value="MEQ2162509.1"/>
    <property type="molecule type" value="Genomic_DNA"/>
</dbReference>
<feature type="compositionally biased region" description="Basic and acidic residues" evidence="1">
    <location>
        <begin position="9"/>
        <end position="18"/>
    </location>
</feature>
<dbReference type="Proteomes" id="UP001476798">
    <property type="component" value="Unassembled WGS sequence"/>
</dbReference>
<sequence length="88" mass="9864">MWPNRPAPRSREENENSRRTGVCAARMKGESESGGPVSRKENRTRGSENLQPVAGAGGEERAAEHQDAPQNMILTHLERQRMKVRQAK</sequence>
<gene>
    <name evidence="2" type="ORF">GOODEAATRI_020487</name>
</gene>
<reference evidence="2 3" key="1">
    <citation type="submission" date="2021-06" db="EMBL/GenBank/DDBJ databases">
        <authorList>
            <person name="Palmer J.M."/>
        </authorList>
    </citation>
    <scope>NUCLEOTIDE SEQUENCE [LARGE SCALE GENOMIC DNA]</scope>
    <source>
        <strain evidence="2 3">GA_2019</strain>
        <tissue evidence="2">Muscle</tissue>
    </source>
</reference>
<protein>
    <submittedName>
        <fullName evidence="2">Uncharacterized protein</fullName>
    </submittedName>
</protein>
<feature type="compositionally biased region" description="Basic and acidic residues" evidence="1">
    <location>
        <begin position="58"/>
        <end position="67"/>
    </location>
</feature>
<comment type="caution">
    <text evidence="2">The sequence shown here is derived from an EMBL/GenBank/DDBJ whole genome shotgun (WGS) entry which is preliminary data.</text>
</comment>
<evidence type="ECO:0000313" key="2">
    <source>
        <dbReference type="EMBL" id="MEQ2162509.1"/>
    </source>
</evidence>
<organism evidence="2 3">
    <name type="scientific">Goodea atripinnis</name>
    <dbReference type="NCBI Taxonomy" id="208336"/>
    <lineage>
        <taxon>Eukaryota</taxon>
        <taxon>Metazoa</taxon>
        <taxon>Chordata</taxon>
        <taxon>Craniata</taxon>
        <taxon>Vertebrata</taxon>
        <taxon>Euteleostomi</taxon>
        <taxon>Actinopterygii</taxon>
        <taxon>Neopterygii</taxon>
        <taxon>Teleostei</taxon>
        <taxon>Neoteleostei</taxon>
        <taxon>Acanthomorphata</taxon>
        <taxon>Ovalentaria</taxon>
        <taxon>Atherinomorphae</taxon>
        <taxon>Cyprinodontiformes</taxon>
        <taxon>Goodeidae</taxon>
        <taxon>Goodea</taxon>
    </lineage>
</organism>
<keyword evidence="3" id="KW-1185">Reference proteome</keyword>
<feature type="region of interest" description="Disordered" evidence="1">
    <location>
        <begin position="1"/>
        <end position="74"/>
    </location>
</feature>
<proteinExistence type="predicted"/>
<evidence type="ECO:0000256" key="1">
    <source>
        <dbReference type="SAM" id="MobiDB-lite"/>
    </source>
</evidence>